<proteinExistence type="predicted"/>
<name>A0A3M7QSF2_BRAPC</name>
<comment type="caution">
    <text evidence="1">The sequence shown here is derived from an EMBL/GenBank/DDBJ whole genome shotgun (WGS) entry which is preliminary data.</text>
</comment>
<sequence>MKKLNRMIILTEIVLKSPIKKIKKIKSDNLPELFKSLKSNEYHDLEEEEDLNMIFNDLDFILRLFINSETYKYFFAYLNYIPKLTSTKFLKIFNKYILL</sequence>
<reference evidence="1 2" key="1">
    <citation type="journal article" date="2018" name="Sci. Rep.">
        <title>Genomic signatures of local adaptation to the degree of environmental predictability in rotifers.</title>
        <authorList>
            <person name="Franch-Gras L."/>
            <person name="Hahn C."/>
            <person name="Garcia-Roger E.M."/>
            <person name="Carmona M.J."/>
            <person name="Serra M."/>
            <person name="Gomez A."/>
        </authorList>
    </citation>
    <scope>NUCLEOTIDE SEQUENCE [LARGE SCALE GENOMIC DNA]</scope>
    <source>
        <strain evidence="1">HYR1</strain>
    </source>
</reference>
<dbReference type="EMBL" id="REGN01005218">
    <property type="protein sequence ID" value="RNA14280.1"/>
    <property type="molecule type" value="Genomic_DNA"/>
</dbReference>
<evidence type="ECO:0000313" key="2">
    <source>
        <dbReference type="Proteomes" id="UP000276133"/>
    </source>
</evidence>
<keyword evidence="2" id="KW-1185">Reference proteome</keyword>
<dbReference type="Proteomes" id="UP000276133">
    <property type="component" value="Unassembled WGS sequence"/>
</dbReference>
<gene>
    <name evidence="1" type="ORF">BpHYR1_036885</name>
</gene>
<accession>A0A3M7QSF2</accession>
<evidence type="ECO:0000313" key="1">
    <source>
        <dbReference type="EMBL" id="RNA14280.1"/>
    </source>
</evidence>
<organism evidence="1 2">
    <name type="scientific">Brachionus plicatilis</name>
    <name type="common">Marine rotifer</name>
    <name type="synonym">Brachionus muelleri</name>
    <dbReference type="NCBI Taxonomy" id="10195"/>
    <lineage>
        <taxon>Eukaryota</taxon>
        <taxon>Metazoa</taxon>
        <taxon>Spiralia</taxon>
        <taxon>Gnathifera</taxon>
        <taxon>Rotifera</taxon>
        <taxon>Eurotatoria</taxon>
        <taxon>Monogononta</taxon>
        <taxon>Pseudotrocha</taxon>
        <taxon>Ploima</taxon>
        <taxon>Brachionidae</taxon>
        <taxon>Brachionus</taxon>
    </lineage>
</organism>
<protein>
    <submittedName>
        <fullName evidence="1">Uncharacterized protein</fullName>
    </submittedName>
</protein>
<dbReference type="AlphaFoldDB" id="A0A3M7QSF2"/>